<feature type="chain" id="PRO_5037339489" evidence="1">
    <location>
        <begin position="22"/>
        <end position="601"/>
    </location>
</feature>
<comment type="caution">
    <text evidence="2">The sequence shown here is derived from an EMBL/GenBank/DDBJ whole genome shotgun (WGS) entry which is preliminary data.</text>
</comment>
<evidence type="ECO:0000313" key="2">
    <source>
        <dbReference type="EMBL" id="NKF22375.1"/>
    </source>
</evidence>
<keyword evidence="3" id="KW-1185">Reference proteome</keyword>
<dbReference type="AlphaFoldDB" id="A0A969WA94"/>
<evidence type="ECO:0000256" key="1">
    <source>
        <dbReference type="SAM" id="SignalP"/>
    </source>
</evidence>
<reference evidence="2" key="1">
    <citation type="submission" date="2020-03" db="EMBL/GenBank/DDBJ databases">
        <title>Solimonas marina sp. nov., isolated from deep seawater of the Pacific Ocean.</title>
        <authorList>
            <person name="Liu X."/>
            <person name="Lai Q."/>
            <person name="Sun F."/>
            <person name="Gai Y."/>
            <person name="Li G."/>
            <person name="Shao Z."/>
        </authorList>
    </citation>
    <scope>NUCLEOTIDE SEQUENCE</scope>
    <source>
        <strain evidence="2">C16B3</strain>
    </source>
</reference>
<proteinExistence type="predicted"/>
<sequence>MNIKSMLGSRALPVLLCAVLAACGGGGGGKGGNVSLQLGTNALSASAGAGQAAPILITTISLPGAADTDVYAGVNYTTRGINYATLNQTGATSGELDISLRDPSTLPAGTYTDTVTVLACYDESCERYVDNSPAIVTVTYTVTNSPATALQLSPNVVTASASTGDGAPQASVSVSLPWAQSTVYTKATSTQDGIASVSLPATTTDSETLTITFRDPGSLSAGVHEDTVTVTACYDAACTQPVNGSPATVDVSYTVTETTVSQPPVTIDATQPLTHDVIDAEYSDALNAIVMVSSYPSNALYVYDVTSGTEQQQALNKIPTAVSVGPDGKQAAVGHDGKITVVDLTKIGAAGATRELDVSAEVLDLVLDGRGYVHAFPTRDQWASIHSVAIATNVESLSSYASIYAGTLGRLHPSGDYIYTADNGLSPSDIAKFDARSVPLKELYDSPYHGDYAMCGNLWFSQEGTSIYTACGNVFRSSTVQSRDMIYTGSLTLNSSSYGPRIVSLDQTGAKKEIALVQYSAGCSYGYDYGDDCNGYVSLFDSTYLNLQSTRSVPPATVAGTRYLRDPRFVFYSADGTKKYLIDELRNMPDASSEFRIDTFE</sequence>
<evidence type="ECO:0000313" key="3">
    <source>
        <dbReference type="Proteomes" id="UP000653472"/>
    </source>
</evidence>
<dbReference type="RefSeq" id="WP_168147638.1">
    <property type="nucleotide sequence ID" value="NZ_JAAVXB010000004.1"/>
</dbReference>
<dbReference type="PROSITE" id="PS51257">
    <property type="entry name" value="PROKAR_LIPOPROTEIN"/>
    <property type="match status" value="1"/>
</dbReference>
<name>A0A969WA94_9GAMM</name>
<accession>A0A969WA94</accession>
<protein>
    <submittedName>
        <fullName evidence="2">Uncharacterized protein</fullName>
    </submittedName>
</protein>
<dbReference type="EMBL" id="JAAVXB010000004">
    <property type="protein sequence ID" value="NKF22375.1"/>
    <property type="molecule type" value="Genomic_DNA"/>
</dbReference>
<dbReference type="Proteomes" id="UP000653472">
    <property type="component" value="Unassembled WGS sequence"/>
</dbReference>
<gene>
    <name evidence="2" type="ORF">G7Y82_08590</name>
</gene>
<organism evidence="2 3">
    <name type="scientific">Solimonas marina</name>
    <dbReference type="NCBI Taxonomy" id="2714601"/>
    <lineage>
        <taxon>Bacteria</taxon>
        <taxon>Pseudomonadati</taxon>
        <taxon>Pseudomonadota</taxon>
        <taxon>Gammaproteobacteria</taxon>
        <taxon>Nevskiales</taxon>
        <taxon>Nevskiaceae</taxon>
        <taxon>Solimonas</taxon>
    </lineage>
</organism>
<dbReference type="SUPFAM" id="SSF82171">
    <property type="entry name" value="DPP6 N-terminal domain-like"/>
    <property type="match status" value="1"/>
</dbReference>
<feature type="signal peptide" evidence="1">
    <location>
        <begin position="1"/>
        <end position="21"/>
    </location>
</feature>
<keyword evidence="1" id="KW-0732">Signal</keyword>